<evidence type="ECO:0000256" key="2">
    <source>
        <dbReference type="ARBA" id="ARBA00009387"/>
    </source>
</evidence>
<dbReference type="SUPFAM" id="SSF53955">
    <property type="entry name" value="Lysozyme-like"/>
    <property type="match status" value="1"/>
</dbReference>
<keyword evidence="3" id="KW-0732">Signal</keyword>
<organism evidence="5 6">
    <name type="scientific">Agrobacterium tumefaciens</name>
    <dbReference type="NCBI Taxonomy" id="358"/>
    <lineage>
        <taxon>Bacteria</taxon>
        <taxon>Pseudomonadati</taxon>
        <taxon>Pseudomonadota</taxon>
        <taxon>Alphaproteobacteria</taxon>
        <taxon>Hyphomicrobiales</taxon>
        <taxon>Rhizobiaceae</taxon>
        <taxon>Rhizobium/Agrobacterium group</taxon>
        <taxon>Agrobacterium</taxon>
        <taxon>Agrobacterium tumefaciens complex</taxon>
    </lineage>
</organism>
<dbReference type="PANTHER" id="PTHR37423:SF2">
    <property type="entry name" value="MEMBRANE-BOUND LYTIC MUREIN TRANSGLYCOSYLASE C"/>
    <property type="match status" value="1"/>
</dbReference>
<proteinExistence type="inferred from homology"/>
<evidence type="ECO:0000259" key="4">
    <source>
        <dbReference type="Pfam" id="PF01464"/>
    </source>
</evidence>
<feature type="domain" description="Transglycosylase SLT" evidence="4">
    <location>
        <begin position="63"/>
        <end position="152"/>
    </location>
</feature>
<evidence type="ECO:0000256" key="1">
    <source>
        <dbReference type="ARBA" id="ARBA00007734"/>
    </source>
</evidence>
<dbReference type="InterPro" id="IPR023346">
    <property type="entry name" value="Lysozyme-like_dom_sf"/>
</dbReference>
<feature type="signal peptide" evidence="3">
    <location>
        <begin position="1"/>
        <end position="25"/>
    </location>
</feature>
<comment type="similarity">
    <text evidence="1">Belongs to the transglycosylase Slt family.</text>
</comment>
<evidence type="ECO:0000313" key="6">
    <source>
        <dbReference type="Proteomes" id="UP000035017"/>
    </source>
</evidence>
<dbReference type="Proteomes" id="UP000035017">
    <property type="component" value="Unassembled WGS sequence"/>
</dbReference>
<dbReference type="AlphaFoldDB" id="A0A0D0KYZ6"/>
<evidence type="ECO:0000256" key="3">
    <source>
        <dbReference type="SAM" id="SignalP"/>
    </source>
</evidence>
<dbReference type="PANTHER" id="PTHR37423">
    <property type="entry name" value="SOLUBLE LYTIC MUREIN TRANSGLYCOSYLASE-RELATED"/>
    <property type="match status" value="1"/>
</dbReference>
<dbReference type="Pfam" id="PF01464">
    <property type="entry name" value="SLT"/>
    <property type="match status" value="1"/>
</dbReference>
<feature type="chain" id="PRO_5002226623" evidence="3">
    <location>
        <begin position="26"/>
        <end position="304"/>
    </location>
</feature>
<protein>
    <submittedName>
        <fullName evidence="5">Glycosyl transferase</fullName>
    </submittedName>
</protein>
<dbReference type="GO" id="GO:0016740">
    <property type="term" value="F:transferase activity"/>
    <property type="evidence" value="ECO:0007669"/>
    <property type="project" value="UniProtKB-KW"/>
</dbReference>
<dbReference type="Gene3D" id="1.10.530.10">
    <property type="match status" value="1"/>
</dbReference>
<comment type="similarity">
    <text evidence="2">Belongs to the virb1 family.</text>
</comment>
<comment type="caution">
    <text evidence="5">The sequence shown here is derived from an EMBL/GenBank/DDBJ whole genome shotgun (WGS) entry which is preliminary data.</text>
</comment>
<name>A0A0D0KYZ6_AGRTU</name>
<gene>
    <name evidence="5" type="ORF">RU07_07035</name>
</gene>
<accession>A0A0D0KYZ6</accession>
<sequence>MASALLWALAAAAGMSLPPPQSALAAEGDDDVCLYERKHGANPICIGRKTFNADLCRTMEHFARKNDVPPAFFARLIWRESLFRPEALSHKGAEGIAQFMPSTARSRGLSNSFDVIDALETSATYLSELKTRFGNFGFAAAAYNAGENGLARFLSQGRLPIETRDYVFAITGHPIETWRDAVPDVAAPELVDGQPFQSACVTLAETRRMQEPVFAGSADWAPWGVQLSAHYRPAIVDRLFTRAITRLPSPLNEERALIVRQRGGNFGNRPRYAARIGRETRAEANQLCAQIRAAGTPCTVLRNR</sequence>
<dbReference type="InterPro" id="IPR008258">
    <property type="entry name" value="Transglycosylase_SLT_dom_1"/>
</dbReference>
<keyword evidence="5" id="KW-0808">Transferase</keyword>
<evidence type="ECO:0000313" key="5">
    <source>
        <dbReference type="EMBL" id="KIQ03754.1"/>
    </source>
</evidence>
<reference evidence="5 6" key="1">
    <citation type="submission" date="2014-12" db="EMBL/GenBank/DDBJ databases">
        <title>16Stimator: statistical estimation of ribosomal gene copy numbers from draft genome assemblies.</title>
        <authorList>
            <person name="Perisin M.A."/>
            <person name="Vetter M."/>
            <person name="Gilbert J.A."/>
            <person name="Bergelson J."/>
        </authorList>
    </citation>
    <scope>NUCLEOTIDE SEQUENCE [LARGE SCALE GENOMIC DNA]</scope>
    <source>
        <strain evidence="5 6">MEJ076</strain>
    </source>
</reference>
<dbReference type="EMBL" id="JXQV01000006">
    <property type="protein sequence ID" value="KIQ03754.1"/>
    <property type="molecule type" value="Genomic_DNA"/>
</dbReference>